<dbReference type="Pfam" id="PF19664">
    <property type="entry name" value="DUF6167"/>
    <property type="match status" value="1"/>
</dbReference>
<dbReference type="Proteomes" id="UP001168537">
    <property type="component" value="Unassembled WGS sequence"/>
</dbReference>
<protein>
    <submittedName>
        <fullName evidence="2">DUF6167 family protein</fullName>
    </submittedName>
</protein>
<gene>
    <name evidence="2" type="ORF">QWY29_09520</name>
</gene>
<sequence>MSRGLWFVAGAGTGVYAMVRGRRAAEALTADGLRDRWNGLTHGARLLRDEVAQGKADAEVDLRARLGLTPAGTPELAAPAAPATPTSTTTATTTTTPAGLGTGAARPPRPAGHTTHEAHEEGTT</sequence>
<organism evidence="2 3">
    <name type="scientific">Nocardioides abyssi</name>
    <dbReference type="NCBI Taxonomy" id="3058370"/>
    <lineage>
        <taxon>Bacteria</taxon>
        <taxon>Bacillati</taxon>
        <taxon>Actinomycetota</taxon>
        <taxon>Actinomycetes</taxon>
        <taxon>Propionibacteriales</taxon>
        <taxon>Nocardioidaceae</taxon>
        <taxon>Nocardioides</taxon>
    </lineage>
</organism>
<dbReference type="RefSeq" id="WP_300960491.1">
    <property type="nucleotide sequence ID" value="NZ_JAUHJR010000003.1"/>
</dbReference>
<proteinExistence type="predicted"/>
<dbReference type="InterPro" id="IPR046165">
    <property type="entry name" value="DUF6167"/>
</dbReference>
<evidence type="ECO:0000256" key="1">
    <source>
        <dbReference type="SAM" id="MobiDB-lite"/>
    </source>
</evidence>
<comment type="caution">
    <text evidence="2">The sequence shown here is derived from an EMBL/GenBank/DDBJ whole genome shotgun (WGS) entry which is preliminary data.</text>
</comment>
<accession>A0ABT8EU18</accession>
<feature type="compositionally biased region" description="Basic and acidic residues" evidence="1">
    <location>
        <begin position="114"/>
        <end position="124"/>
    </location>
</feature>
<reference evidence="2" key="1">
    <citation type="submission" date="2023-06" db="EMBL/GenBank/DDBJ databases">
        <title>Draft genome sequence of Nocardioides sp. SOB72.</title>
        <authorList>
            <person name="Zhang G."/>
        </authorList>
    </citation>
    <scope>NUCLEOTIDE SEQUENCE</scope>
    <source>
        <strain evidence="2">SOB72</strain>
    </source>
</reference>
<feature type="compositionally biased region" description="Low complexity" evidence="1">
    <location>
        <begin position="70"/>
        <end position="106"/>
    </location>
</feature>
<evidence type="ECO:0000313" key="3">
    <source>
        <dbReference type="Proteomes" id="UP001168537"/>
    </source>
</evidence>
<dbReference type="EMBL" id="JAUHJR010000003">
    <property type="protein sequence ID" value="MDN4161589.1"/>
    <property type="molecule type" value="Genomic_DNA"/>
</dbReference>
<name>A0ABT8EU18_9ACTN</name>
<evidence type="ECO:0000313" key="2">
    <source>
        <dbReference type="EMBL" id="MDN4161589.1"/>
    </source>
</evidence>
<feature type="region of interest" description="Disordered" evidence="1">
    <location>
        <begin position="70"/>
        <end position="124"/>
    </location>
</feature>
<keyword evidence="3" id="KW-1185">Reference proteome</keyword>